<dbReference type="AlphaFoldDB" id="A0AAV7WRQ0"/>
<name>A0AAV7WRQ0_PLEWA</name>
<organism evidence="1 2">
    <name type="scientific">Pleurodeles waltl</name>
    <name type="common">Iberian ribbed newt</name>
    <dbReference type="NCBI Taxonomy" id="8319"/>
    <lineage>
        <taxon>Eukaryota</taxon>
        <taxon>Metazoa</taxon>
        <taxon>Chordata</taxon>
        <taxon>Craniata</taxon>
        <taxon>Vertebrata</taxon>
        <taxon>Euteleostomi</taxon>
        <taxon>Amphibia</taxon>
        <taxon>Batrachia</taxon>
        <taxon>Caudata</taxon>
        <taxon>Salamandroidea</taxon>
        <taxon>Salamandridae</taxon>
        <taxon>Pleurodelinae</taxon>
        <taxon>Pleurodeles</taxon>
    </lineage>
</organism>
<accession>A0AAV7WRQ0</accession>
<evidence type="ECO:0000313" key="1">
    <source>
        <dbReference type="EMBL" id="KAJ1215183.1"/>
    </source>
</evidence>
<dbReference type="EMBL" id="JANPWB010000001">
    <property type="protein sequence ID" value="KAJ1215183.1"/>
    <property type="molecule type" value="Genomic_DNA"/>
</dbReference>
<gene>
    <name evidence="1" type="ORF">NDU88_002792</name>
</gene>
<sequence length="131" mass="15277">MGRWVARHCRPLFRCLGCHLRLCRSNLIRFRKTWLRLPSKAFTAELRGGLPGCLFRASSLWIGARHVHRASGVDGSAFATTTRYVQFLWLYLKLHLDLDSKFRQQGYMNDHEGYRMKSFMLMLQAKLAMAV</sequence>
<keyword evidence="2" id="KW-1185">Reference proteome</keyword>
<reference evidence="1" key="1">
    <citation type="journal article" date="2022" name="bioRxiv">
        <title>Sequencing and chromosome-scale assembly of the giantPleurodeles waltlgenome.</title>
        <authorList>
            <person name="Brown T."/>
            <person name="Elewa A."/>
            <person name="Iarovenko S."/>
            <person name="Subramanian E."/>
            <person name="Araus A.J."/>
            <person name="Petzold A."/>
            <person name="Susuki M."/>
            <person name="Suzuki K.-i.T."/>
            <person name="Hayashi T."/>
            <person name="Toyoda A."/>
            <person name="Oliveira C."/>
            <person name="Osipova E."/>
            <person name="Leigh N.D."/>
            <person name="Simon A."/>
            <person name="Yun M.H."/>
        </authorList>
    </citation>
    <scope>NUCLEOTIDE SEQUENCE</scope>
    <source>
        <strain evidence="1">20211129_DDA</strain>
        <tissue evidence="1">Liver</tissue>
    </source>
</reference>
<evidence type="ECO:0000313" key="2">
    <source>
        <dbReference type="Proteomes" id="UP001066276"/>
    </source>
</evidence>
<protein>
    <submittedName>
        <fullName evidence="1">Uncharacterized protein</fullName>
    </submittedName>
</protein>
<proteinExistence type="predicted"/>
<dbReference type="Proteomes" id="UP001066276">
    <property type="component" value="Chromosome 1_1"/>
</dbReference>
<comment type="caution">
    <text evidence="1">The sequence shown here is derived from an EMBL/GenBank/DDBJ whole genome shotgun (WGS) entry which is preliminary data.</text>
</comment>